<dbReference type="PANTHER" id="PTHR48050">
    <property type="entry name" value="STEROL 3-BETA-GLUCOSYLTRANSFERASE"/>
    <property type="match status" value="1"/>
</dbReference>
<sequence length="488" mass="54590">MDYQKILMMTNSEYGQFNVQLAVAHEFLLRLDYAVHISSFPFLESKVEDLNQNVWKHATRPPGKAIFHAIDGPSLLQAGLQCPELTSILTKQRGHGVHAAVDTYKNELPVVFTAWSPSDYLKIYDSCMRVIEEVKPDIIVLDWLFFPAVDACNVSKVKYCVLSPNSVLESIPGLRLGKPWKYPQMNSGFAYPLPWTKILPNIYLAIRLILSLAFCPHLKTLQEARNARGIPGPNPPIGFSAPTIIPSRPETDFPCTIPPNITCCGPIIRPCRKLAENDRDLANWLTHRPTVLVNMGSAVIWDTQRTVHFAEGIRVLLQRRGWIQVLWKLQTTSAMGSIEQDGSALQCLRGYIDSGQVKIMAWLPEPISILRSGNILCMVHHGGANSFHEAIQAGVPHVVLPVWYDTYDFATRVEWLGIGVWGNKTVAPRVDGAELGAALMRVVTSTDSMQFFLKAQDISDKLGEGRVIACEKIIELLSADKKERQRDD</sequence>
<dbReference type="PANTHER" id="PTHR48050:SF13">
    <property type="entry name" value="STEROL 3-BETA-GLUCOSYLTRANSFERASE UGT80A2"/>
    <property type="match status" value="1"/>
</dbReference>
<feature type="domain" description="Erythromycin biosynthesis protein CIII-like C-terminal" evidence="2">
    <location>
        <begin position="356"/>
        <end position="444"/>
    </location>
</feature>
<evidence type="ECO:0000256" key="1">
    <source>
        <dbReference type="ARBA" id="ARBA00022679"/>
    </source>
</evidence>
<dbReference type="AlphaFoldDB" id="A0A9W4J825"/>
<dbReference type="InterPro" id="IPR010610">
    <property type="entry name" value="EryCIII-like_C"/>
</dbReference>
<dbReference type="Pfam" id="PF06722">
    <property type="entry name" value="EryCIII-like_C"/>
    <property type="match status" value="1"/>
</dbReference>
<dbReference type="GO" id="GO:0008194">
    <property type="term" value="F:UDP-glycosyltransferase activity"/>
    <property type="evidence" value="ECO:0007669"/>
    <property type="project" value="InterPro"/>
</dbReference>
<dbReference type="Proteomes" id="UP001152592">
    <property type="component" value="Unassembled WGS sequence"/>
</dbReference>
<accession>A0A9W4J825</accession>
<reference evidence="3" key="1">
    <citation type="submission" date="2021-07" db="EMBL/GenBank/DDBJ databases">
        <authorList>
            <person name="Branca A.L. A."/>
        </authorList>
    </citation>
    <scope>NUCLEOTIDE SEQUENCE</scope>
</reference>
<keyword evidence="1" id="KW-0808">Transferase</keyword>
<dbReference type="OrthoDB" id="4078873at2759"/>
<dbReference type="InterPro" id="IPR050426">
    <property type="entry name" value="Glycosyltransferase_28"/>
</dbReference>
<proteinExistence type="predicted"/>
<dbReference type="GO" id="GO:0016758">
    <property type="term" value="F:hexosyltransferase activity"/>
    <property type="evidence" value="ECO:0007669"/>
    <property type="project" value="UniProtKB-ARBA"/>
</dbReference>
<dbReference type="CDD" id="cd03784">
    <property type="entry name" value="GT1_Gtf-like"/>
    <property type="match status" value="1"/>
</dbReference>
<comment type="caution">
    <text evidence="3">The sequence shown here is derived from an EMBL/GenBank/DDBJ whole genome shotgun (WGS) entry which is preliminary data.</text>
</comment>
<organism evidence="3 4">
    <name type="scientific">Penicillium salamii</name>
    <dbReference type="NCBI Taxonomy" id="1612424"/>
    <lineage>
        <taxon>Eukaryota</taxon>
        <taxon>Fungi</taxon>
        <taxon>Dikarya</taxon>
        <taxon>Ascomycota</taxon>
        <taxon>Pezizomycotina</taxon>
        <taxon>Eurotiomycetes</taxon>
        <taxon>Eurotiomycetidae</taxon>
        <taxon>Eurotiales</taxon>
        <taxon>Aspergillaceae</taxon>
        <taxon>Penicillium</taxon>
    </lineage>
</organism>
<dbReference type="Gene3D" id="3.40.50.2000">
    <property type="entry name" value="Glycogen Phosphorylase B"/>
    <property type="match status" value="2"/>
</dbReference>
<evidence type="ECO:0000259" key="2">
    <source>
        <dbReference type="Pfam" id="PF06722"/>
    </source>
</evidence>
<protein>
    <recommendedName>
        <fullName evidence="2">Erythromycin biosynthesis protein CIII-like C-terminal domain-containing protein</fullName>
    </recommendedName>
</protein>
<evidence type="ECO:0000313" key="4">
    <source>
        <dbReference type="Proteomes" id="UP001152592"/>
    </source>
</evidence>
<evidence type="ECO:0000313" key="3">
    <source>
        <dbReference type="EMBL" id="CAG8380619.1"/>
    </source>
</evidence>
<gene>
    <name evidence="3" type="ORF">PSALAMII_LOCUS5660</name>
</gene>
<dbReference type="SUPFAM" id="SSF53756">
    <property type="entry name" value="UDP-Glycosyltransferase/glycogen phosphorylase"/>
    <property type="match status" value="1"/>
</dbReference>
<dbReference type="EMBL" id="CAJVPD010000236">
    <property type="protein sequence ID" value="CAG8380619.1"/>
    <property type="molecule type" value="Genomic_DNA"/>
</dbReference>
<name>A0A9W4J825_9EURO</name>
<dbReference type="InterPro" id="IPR002213">
    <property type="entry name" value="UDP_glucos_trans"/>
</dbReference>